<evidence type="ECO:0000259" key="6">
    <source>
        <dbReference type="PROSITE" id="PS50066"/>
    </source>
</evidence>
<dbReference type="EMBL" id="KJ002749">
    <property type="protein sequence ID" value="AHM92100.1"/>
    <property type="molecule type" value="mRNA"/>
</dbReference>
<dbReference type="GO" id="GO:0003700">
    <property type="term" value="F:DNA-binding transcription factor activity"/>
    <property type="evidence" value="ECO:0007669"/>
    <property type="project" value="InterPro"/>
</dbReference>
<dbReference type="GO" id="GO:0005634">
    <property type="term" value="C:nucleus"/>
    <property type="evidence" value="ECO:0007669"/>
    <property type="project" value="UniProtKB-SubCell"/>
</dbReference>
<evidence type="ECO:0000256" key="5">
    <source>
        <dbReference type="ARBA" id="ARBA00023242"/>
    </source>
</evidence>
<dbReference type="InterPro" id="IPR033896">
    <property type="entry name" value="MEF2-like_N"/>
</dbReference>
<dbReference type="PANTHER" id="PTHR48019">
    <property type="entry name" value="SERUM RESPONSE FACTOR HOMOLOG"/>
    <property type="match status" value="1"/>
</dbReference>
<dbReference type="Gene3D" id="3.40.1810.10">
    <property type="entry name" value="Transcription factor, MADS-box"/>
    <property type="match status" value="1"/>
</dbReference>
<accession>X2FD90</accession>
<dbReference type="InterPro" id="IPR002487">
    <property type="entry name" value="TF_Kbox"/>
</dbReference>
<name>X2FD90_9ASPA</name>
<sequence length="233" mass="27237">MGRGKIEIKRIENNASRQVTFSKRRTGLIKKANELSVLTDAQIALIIYSPSGRLYKYSSPNKSMDEIIKEYMKAKNIHLDFNCNQQFQCEIEPKRNEIDMLQAGINQLTGENLTGLTANDLNQLEDQLEFSVNKVRTRMHQLFHQQLENLRRQDYILQDQNNCLQRALTSKQEEISIDNHKLREMDLLGPNGDYYDDYRSLLQLGTQMDQFHMQPTHLNLHEAKPYGHGLQLW</sequence>
<dbReference type="InterPro" id="IPR036879">
    <property type="entry name" value="TF_MADSbox_sf"/>
</dbReference>
<dbReference type="PROSITE" id="PS50066">
    <property type="entry name" value="MADS_BOX_2"/>
    <property type="match status" value="1"/>
</dbReference>
<dbReference type="Pfam" id="PF01486">
    <property type="entry name" value="K-box"/>
    <property type="match status" value="1"/>
</dbReference>
<evidence type="ECO:0000313" key="9">
    <source>
        <dbReference type="EMBL" id="AJB29202.1"/>
    </source>
</evidence>
<dbReference type="AlphaFoldDB" id="X2FD90"/>
<protein>
    <submittedName>
        <fullName evidence="8">MADS-box protein 24</fullName>
    </submittedName>
    <submittedName>
        <fullName evidence="9">MADS24</fullName>
    </submittedName>
</protein>
<dbReference type="InterPro" id="IPR050142">
    <property type="entry name" value="MADS-box/MEF2_TF"/>
</dbReference>
<gene>
    <name evidence="9" type="primary">MADS24</name>
</gene>
<evidence type="ECO:0000256" key="1">
    <source>
        <dbReference type="ARBA" id="ARBA00004123"/>
    </source>
</evidence>
<dbReference type="GO" id="GO:0046983">
    <property type="term" value="F:protein dimerization activity"/>
    <property type="evidence" value="ECO:0007669"/>
    <property type="project" value="InterPro"/>
</dbReference>
<dbReference type="Pfam" id="PF00319">
    <property type="entry name" value="SRF-TF"/>
    <property type="match status" value="1"/>
</dbReference>
<dbReference type="SUPFAM" id="SSF55455">
    <property type="entry name" value="SRF-like"/>
    <property type="match status" value="1"/>
</dbReference>
<feature type="domain" description="MADS-box" evidence="6">
    <location>
        <begin position="1"/>
        <end position="61"/>
    </location>
</feature>
<dbReference type="PRINTS" id="PR00404">
    <property type="entry name" value="MADSDOMAIN"/>
</dbReference>
<evidence type="ECO:0000256" key="2">
    <source>
        <dbReference type="ARBA" id="ARBA00023015"/>
    </source>
</evidence>
<keyword evidence="4" id="KW-0804">Transcription</keyword>
<dbReference type="InterPro" id="IPR002100">
    <property type="entry name" value="TF_MADSbox"/>
</dbReference>
<comment type="subcellular location">
    <subcellularLocation>
        <location evidence="1">Nucleus</location>
    </subcellularLocation>
</comment>
<dbReference type="GO" id="GO:0000977">
    <property type="term" value="F:RNA polymerase II transcription regulatory region sequence-specific DNA binding"/>
    <property type="evidence" value="ECO:0007669"/>
    <property type="project" value="InterPro"/>
</dbReference>
<keyword evidence="5" id="KW-0539">Nucleus</keyword>
<evidence type="ECO:0000313" key="8">
    <source>
        <dbReference type="EMBL" id="AHM92100.1"/>
    </source>
</evidence>
<reference evidence="8" key="1">
    <citation type="submission" date="2013-12" db="EMBL/GenBank/DDBJ databases">
        <title>Transcriptome-wide analysis of MADS-box gene family in the orchid Erycina pusilla.</title>
        <authorList>
            <person name="Lin C.-S."/>
            <person name="Shih M.-C."/>
            <person name="Chan M.-T."/>
            <person name="Chou M.-L."/>
        </authorList>
    </citation>
    <scope>NUCLEOTIDE SEQUENCE</scope>
</reference>
<dbReference type="PROSITE" id="PS00350">
    <property type="entry name" value="MADS_BOX_1"/>
    <property type="match status" value="1"/>
</dbReference>
<dbReference type="GO" id="GO:0045944">
    <property type="term" value="P:positive regulation of transcription by RNA polymerase II"/>
    <property type="evidence" value="ECO:0007669"/>
    <property type="project" value="InterPro"/>
</dbReference>
<dbReference type="CDD" id="cd00265">
    <property type="entry name" value="MADS_MEF2_like"/>
    <property type="match status" value="1"/>
</dbReference>
<dbReference type="EMBL" id="KJ715232">
    <property type="protein sequence ID" value="AJB29202.1"/>
    <property type="molecule type" value="Genomic_DNA"/>
</dbReference>
<keyword evidence="3" id="KW-0238">DNA-binding</keyword>
<evidence type="ECO:0000256" key="3">
    <source>
        <dbReference type="ARBA" id="ARBA00023125"/>
    </source>
</evidence>
<feature type="domain" description="K-box" evidence="7">
    <location>
        <begin position="84"/>
        <end position="174"/>
    </location>
</feature>
<organism evidence="8">
    <name type="scientific">Erycina pusilla</name>
    <dbReference type="NCBI Taxonomy" id="154679"/>
    <lineage>
        <taxon>Eukaryota</taxon>
        <taxon>Viridiplantae</taxon>
        <taxon>Streptophyta</taxon>
        <taxon>Embryophyta</taxon>
        <taxon>Tracheophyta</taxon>
        <taxon>Spermatophyta</taxon>
        <taxon>Magnoliopsida</taxon>
        <taxon>Liliopsida</taxon>
        <taxon>Asparagales</taxon>
        <taxon>Orchidaceae</taxon>
        <taxon>Epidendroideae</taxon>
        <taxon>Cymbidieae</taxon>
        <taxon>Oncidiinae</taxon>
        <taxon>Erycina</taxon>
    </lineage>
</organism>
<proteinExistence type="evidence at transcript level"/>
<evidence type="ECO:0000256" key="4">
    <source>
        <dbReference type="ARBA" id="ARBA00023163"/>
    </source>
</evidence>
<keyword evidence="2" id="KW-0805">Transcription regulation</keyword>
<evidence type="ECO:0000259" key="7">
    <source>
        <dbReference type="PROSITE" id="PS51297"/>
    </source>
</evidence>
<dbReference type="PROSITE" id="PS51297">
    <property type="entry name" value="K_BOX"/>
    <property type="match status" value="1"/>
</dbReference>
<dbReference type="SMART" id="SM00432">
    <property type="entry name" value="MADS"/>
    <property type="match status" value="1"/>
</dbReference>